<sequence>MRRSKRIVAATLIAAFLVMGAAGTGYANEPACHVSSAAPYCSYKGKVKRVYVNEKGMILVYFDTPIPSGAPSNVGIGGVSNYAAGAVSYQDKPEFANFLYSTVLAAQTTERDVQIQMRGTIGGYLKIDRIWTE</sequence>
<dbReference type="Proteomes" id="UP001107961">
    <property type="component" value="Unassembled WGS sequence"/>
</dbReference>
<dbReference type="EMBL" id="JAJVKT010000003">
    <property type="protein sequence ID" value="MCE7507701.1"/>
    <property type="molecule type" value="Genomic_DNA"/>
</dbReference>
<feature type="chain" id="PRO_5040380227" evidence="1">
    <location>
        <begin position="28"/>
        <end position="133"/>
    </location>
</feature>
<feature type="signal peptide" evidence="1">
    <location>
        <begin position="1"/>
        <end position="27"/>
    </location>
</feature>
<accession>A0A9Q3W1S8</accession>
<evidence type="ECO:0000313" key="3">
    <source>
        <dbReference type="Proteomes" id="UP001107961"/>
    </source>
</evidence>
<dbReference type="AlphaFoldDB" id="A0A9Q3W1S8"/>
<gene>
    <name evidence="2" type="ORF">LZG35_03560</name>
</gene>
<comment type="caution">
    <text evidence="2">The sequence shown here is derived from an EMBL/GenBank/DDBJ whole genome shotgun (WGS) entry which is preliminary data.</text>
</comment>
<evidence type="ECO:0000313" key="2">
    <source>
        <dbReference type="EMBL" id="MCE7507701.1"/>
    </source>
</evidence>
<protein>
    <submittedName>
        <fullName evidence="2">Uncharacterized protein</fullName>
    </submittedName>
</protein>
<keyword evidence="3" id="KW-1185">Reference proteome</keyword>
<proteinExistence type="predicted"/>
<evidence type="ECO:0000256" key="1">
    <source>
        <dbReference type="SAM" id="SignalP"/>
    </source>
</evidence>
<organism evidence="2 3">
    <name type="scientific">Alloalcanivorax xenomutans</name>
    <dbReference type="NCBI Taxonomy" id="1094342"/>
    <lineage>
        <taxon>Bacteria</taxon>
        <taxon>Pseudomonadati</taxon>
        <taxon>Pseudomonadota</taxon>
        <taxon>Gammaproteobacteria</taxon>
        <taxon>Oceanospirillales</taxon>
        <taxon>Alcanivoracaceae</taxon>
        <taxon>Alloalcanivorax</taxon>
    </lineage>
</organism>
<reference evidence="2" key="1">
    <citation type="submission" date="2022-01" db="EMBL/GenBank/DDBJ databases">
        <authorList>
            <person name="Karlyshev A.V."/>
            <person name="Jaspars M."/>
        </authorList>
    </citation>
    <scope>NUCLEOTIDE SEQUENCE</scope>
    <source>
        <strain evidence="2">AGSA3-2</strain>
    </source>
</reference>
<dbReference type="RefSeq" id="WP_063141646.1">
    <property type="nucleotide sequence ID" value="NZ_CBDDTQ010000001.1"/>
</dbReference>
<keyword evidence="1" id="KW-0732">Signal</keyword>
<name>A0A9Q3W1S8_9GAMM</name>